<sequence>MRFKRVSNHFWRVESDGILIVGTWEHCQKELLNLCLDKYLLKN</sequence>
<dbReference type="Proteomes" id="UP001279681">
    <property type="component" value="Unassembled WGS sequence"/>
</dbReference>
<accession>A0ABU4W820</accession>
<organism evidence="1 2">
    <name type="scientific">Candidatus Cetobacterium colombiensis</name>
    <dbReference type="NCBI Taxonomy" id="3073100"/>
    <lineage>
        <taxon>Bacteria</taxon>
        <taxon>Fusobacteriati</taxon>
        <taxon>Fusobacteriota</taxon>
        <taxon>Fusobacteriia</taxon>
        <taxon>Fusobacteriales</taxon>
        <taxon>Fusobacteriaceae</taxon>
        <taxon>Cetobacterium</taxon>
    </lineage>
</organism>
<evidence type="ECO:0000313" key="1">
    <source>
        <dbReference type="EMBL" id="MDX8335182.1"/>
    </source>
</evidence>
<gene>
    <name evidence="1" type="ORF">RFV38_01520</name>
</gene>
<protein>
    <submittedName>
        <fullName evidence="1">Uncharacterized protein</fullName>
    </submittedName>
</protein>
<reference evidence="2" key="1">
    <citation type="submission" date="2023-07" db="EMBL/GenBank/DDBJ databases">
        <authorList>
            <person name="Colorado M.A."/>
            <person name="Villamil L.M."/>
            <person name="Melo J.F."/>
            <person name="Rodriguez J.A."/>
            <person name="Ruiz R.Y."/>
        </authorList>
    </citation>
    <scope>NUCLEOTIDE SEQUENCE [LARGE SCALE GENOMIC DNA]</scope>
    <source>
        <strain evidence="2">C33</strain>
    </source>
</reference>
<comment type="caution">
    <text evidence="1">The sequence shown here is derived from an EMBL/GenBank/DDBJ whole genome shotgun (WGS) entry which is preliminary data.</text>
</comment>
<proteinExistence type="predicted"/>
<evidence type="ECO:0000313" key="2">
    <source>
        <dbReference type="Proteomes" id="UP001279681"/>
    </source>
</evidence>
<keyword evidence="2" id="KW-1185">Reference proteome</keyword>
<name>A0ABU4W820_9FUSO</name>
<dbReference type="EMBL" id="JAVIKH010000001">
    <property type="protein sequence ID" value="MDX8335182.1"/>
    <property type="molecule type" value="Genomic_DNA"/>
</dbReference>
<dbReference type="RefSeq" id="WP_320312591.1">
    <property type="nucleotide sequence ID" value="NZ_JAVIKH010000001.1"/>
</dbReference>